<dbReference type="Pfam" id="PF04465">
    <property type="entry name" value="DUF499"/>
    <property type="match status" value="1"/>
</dbReference>
<evidence type="ECO:0000313" key="3">
    <source>
        <dbReference type="Proteomes" id="UP000603434"/>
    </source>
</evidence>
<reference evidence="2 3" key="1">
    <citation type="submission" date="2020-08" db="EMBL/GenBank/DDBJ databases">
        <title>Bridging the membrane lipid divide: bacteria of the FCB group superphylum have the potential to synthesize archaeal ether lipids.</title>
        <authorList>
            <person name="Villanueva L."/>
            <person name="Von Meijenfeldt F.A.B."/>
            <person name="Westbye A.B."/>
            <person name="Yadav S."/>
            <person name="Hopmans E.C."/>
            <person name="Dutilh B.E."/>
            <person name="Sinninghe Damste J.S."/>
        </authorList>
    </citation>
    <scope>NUCLEOTIDE SEQUENCE [LARGE SCALE GENOMIC DNA]</scope>
    <source>
        <strain evidence="2">NIOZ-UU30</strain>
    </source>
</reference>
<gene>
    <name evidence="2" type="ORF">H8E23_01700</name>
</gene>
<keyword evidence="2" id="KW-0547">Nucleotide-binding</keyword>
<name>A0A8J6THS3_9BACT</name>
<keyword evidence="2" id="KW-0067">ATP-binding</keyword>
<proteinExistence type="predicted"/>
<dbReference type="EMBL" id="JACNJH010000063">
    <property type="protein sequence ID" value="MBC8360097.1"/>
    <property type="molecule type" value="Genomic_DNA"/>
</dbReference>
<feature type="region of interest" description="Disordered" evidence="1">
    <location>
        <begin position="822"/>
        <end position="851"/>
    </location>
</feature>
<dbReference type="InterPro" id="IPR007555">
    <property type="entry name" value="DUF499"/>
</dbReference>
<evidence type="ECO:0000256" key="1">
    <source>
        <dbReference type="SAM" id="MobiDB-lite"/>
    </source>
</evidence>
<protein>
    <submittedName>
        <fullName evidence="2">ATP-binding protein</fullName>
    </submittedName>
</protein>
<evidence type="ECO:0000313" key="2">
    <source>
        <dbReference type="EMBL" id="MBC8360097.1"/>
    </source>
</evidence>
<comment type="caution">
    <text evidence="2">The sequence shown here is derived from an EMBL/GenBank/DDBJ whole genome shotgun (WGS) entry which is preliminary data.</text>
</comment>
<accession>A0A8J6THS3</accession>
<dbReference type="GO" id="GO:0005524">
    <property type="term" value="F:ATP binding"/>
    <property type="evidence" value="ECO:0007669"/>
    <property type="project" value="UniProtKB-KW"/>
</dbReference>
<sequence length="920" mass="102152">MEPWYKVATPRKEVRQGRSFNPDEFAIHLEQVINRSAPDDYRDPKKFFNRTCFTRALREHVGMVLRRLSGETANTAPVMTLITQFGGGKTHTLTALYHLVTSGEKATDYTGVAELLKAAGISSVPKAKVAAFVGNAWDPQDGRETPWIDIARQLAGDKGVQEIGTAAKTTPPGTEALNRVFKAAGGPVLLLFDEVLNFMNRHRSMADQFHAFIQNLTVATTGITQGAAVISLPRSQVEMTQWDMQWQDRITKVVRRVAKDLIANDEAEISEVVRRRLFEDIGSDRIRKNVSKTYADWCFERRAQLPPEWTAVDSATTESKAREYLRSRFEICYPFHPATLSVFQRKWQALPQYQQTRGTLAMLAQWISWAYRTGFTEARREPLITLGSAPLDISDFRSVVIGQLGESRLVAALDSDISGAQSHARALDADTKGALRNIYRRVGATILFESSGGQVDKVAHLPELRFALGEPNIDTTSIDNAAFAFEDKSYFIRRVGSDGFKISHQPTMKKVVSDRRASLDEETETKPVMKAIVKKEFDKGATIPIVSFPEDGTSVQDTPKLTLVVLDPDSEWTGTGLLRQQIAEWTKQRGKSPKLYPGSLVWCLKKPGRDFREKVELWLAWKRVHKEITEGTLGGDFDRADRAELHSKVTDAEEAARDEVWGGYRFAVIADNKEPDGLKTIDLGAGHSSGGETLCGRVISALKSQALLNESVGAGYIERNWPPALKESGAWPLASLRQSFLNGSLTRLLDPDAVLRTKIVEFVLRGDFGLASGKKPDEGYERVWFNESLASDEVSFESGVFLLLKSKAKSLKIAIEPIPGGGPELILGPEPEHESPSGPEPEPEPVSGPSLKTYRIIGDVPPEVWNRFGTKVLPKLRSGTDLKIGIDFFVNMEAGIAKSFETELKQILDDLGLSDRIKIE</sequence>
<organism evidence="2 3">
    <name type="scientific">Candidatus Desulfatibia profunda</name>
    <dbReference type="NCBI Taxonomy" id="2841695"/>
    <lineage>
        <taxon>Bacteria</taxon>
        <taxon>Pseudomonadati</taxon>
        <taxon>Thermodesulfobacteriota</taxon>
        <taxon>Desulfobacteria</taxon>
        <taxon>Desulfobacterales</taxon>
        <taxon>Desulfobacterales incertae sedis</taxon>
        <taxon>Candidatus Desulfatibia</taxon>
    </lineage>
</organism>
<dbReference type="Proteomes" id="UP000603434">
    <property type="component" value="Unassembled WGS sequence"/>
</dbReference>
<dbReference type="AlphaFoldDB" id="A0A8J6THS3"/>